<protein>
    <recommendedName>
        <fullName evidence="3">Cyclic phosphodiesterase-like protein</fullName>
    </recommendedName>
</protein>
<dbReference type="EMBL" id="QGGB01000008">
    <property type="protein sequence ID" value="PWN05845.1"/>
    <property type="molecule type" value="Genomic_DNA"/>
</dbReference>
<sequence length="182" mass="20834">MRNYSALDKLKETTGYSYWLLPDEYAAQNLSSLINQMALRLSSPPFIPHITLSSVPESAAYERLADILDSFSSRNRTLNVYTKDLICGDPPFQRFYISVNKPEELLEYSESMDLLLGGKYGRKENFHASIYYGFNSCSKIKDQFSKLEMGIPEKLHIQSIALAEINGLPDRWKIVHKKNLLS</sequence>
<keyword evidence="2" id="KW-1185">Reference proteome</keyword>
<dbReference type="Gene3D" id="3.90.1140.10">
    <property type="entry name" value="Cyclic phosphodiesterase"/>
    <property type="match status" value="1"/>
</dbReference>
<dbReference type="Proteomes" id="UP000245533">
    <property type="component" value="Unassembled WGS sequence"/>
</dbReference>
<evidence type="ECO:0000313" key="2">
    <source>
        <dbReference type="Proteomes" id="UP000245533"/>
    </source>
</evidence>
<organism evidence="1 2">
    <name type="scientific">Rhodohalobacter mucosus</name>
    <dbReference type="NCBI Taxonomy" id="2079485"/>
    <lineage>
        <taxon>Bacteria</taxon>
        <taxon>Pseudomonadati</taxon>
        <taxon>Balneolota</taxon>
        <taxon>Balneolia</taxon>
        <taxon>Balneolales</taxon>
        <taxon>Balneolaceae</taxon>
        <taxon>Rhodohalobacter</taxon>
    </lineage>
</organism>
<dbReference type="GO" id="GO:0009187">
    <property type="term" value="P:cyclic nucleotide metabolic process"/>
    <property type="evidence" value="ECO:0007669"/>
    <property type="project" value="TreeGrafter"/>
</dbReference>
<name>A0A316TS55_9BACT</name>
<dbReference type="InterPro" id="IPR009097">
    <property type="entry name" value="Cyclic_Pdiesterase"/>
</dbReference>
<reference evidence="1 2" key="1">
    <citation type="submission" date="2018-05" db="EMBL/GenBank/DDBJ databases">
        <title>Rhodohalobacter halophilus gen. nov., sp. nov., a moderately halophilic member of the family Balneolaceae.</title>
        <authorList>
            <person name="Liu Z.-W."/>
        </authorList>
    </citation>
    <scope>NUCLEOTIDE SEQUENCE [LARGE SCALE GENOMIC DNA]</scope>
    <source>
        <strain evidence="1 2">8A47</strain>
    </source>
</reference>
<comment type="caution">
    <text evidence="1">The sequence shown here is derived from an EMBL/GenBank/DDBJ whole genome shotgun (WGS) entry which is preliminary data.</text>
</comment>
<proteinExistence type="predicted"/>
<dbReference type="InterPro" id="IPR012386">
    <property type="entry name" value="Cyclic-nucl_3Pdiesterase"/>
</dbReference>
<dbReference type="PANTHER" id="PTHR28141:SF1">
    <property type="entry name" value="2',3'-CYCLIC-NUCLEOTIDE 3'-PHOSPHODIESTERASE"/>
    <property type="match status" value="1"/>
</dbReference>
<dbReference type="AlphaFoldDB" id="A0A316TS55"/>
<evidence type="ECO:0008006" key="3">
    <source>
        <dbReference type="Google" id="ProtNLM"/>
    </source>
</evidence>
<dbReference type="GO" id="GO:0004113">
    <property type="term" value="F:2',3'-cyclic-nucleotide 3'-phosphodiesterase activity"/>
    <property type="evidence" value="ECO:0007669"/>
    <property type="project" value="TreeGrafter"/>
</dbReference>
<dbReference type="SUPFAM" id="SSF55144">
    <property type="entry name" value="LigT-like"/>
    <property type="match status" value="1"/>
</dbReference>
<evidence type="ECO:0000313" key="1">
    <source>
        <dbReference type="EMBL" id="PWN05845.1"/>
    </source>
</evidence>
<dbReference type="PANTHER" id="PTHR28141">
    <property type="entry name" value="2',3'-CYCLIC-NUCLEOTIDE 3'-PHOSPHODIESTERASE"/>
    <property type="match status" value="1"/>
</dbReference>
<accession>A0A316TS55</accession>
<gene>
    <name evidence="1" type="ORF">DDZ15_11690</name>
</gene>